<name>A0ACD5TYY5_AVESA</name>
<proteinExistence type="predicted"/>
<sequence length="476" mass="53416">MATTSFPSMLFYFCIFLLFHGSMAQLFGQSSTPWQSSRQGGLRGCRFDRLQAFEPLRQVRSQAGRGFTGLTFPGCPATFQQQFQPFDQSQFAQGQSQSQTIKDEHQRVQRFKQGDVVALPAGIVHWCYNDGDAPIVAIYVFDVNNNANQLEPRQKEFLLAGNNKREQQSGNNIFSGLSVQLLSEALGISQQAAQRIQSQNDQRGEIIRVSQGLQFLKPIVSQQVPVEQQVYQPIQTQDVQATQYQVGQSTQYQVGKSTPYQGGQSSQYQAGQSWDQSFNGLEENFCSLEARKNIENPQHADTYNPRAGRITRLNSKNFPILNIVQMSATRNAILSPFWNINAHSVIYMIQGHARVQVVNNNGQTVFSDILHRGQLLIVPQHFVVLKNAEREGCQYISFKTNPNSMVSHIAGKTSILRALPIDVLANAYRISRQEARNLKNNRGEEFGAFTPKLTQTGFQSYQDIEEASSSAVRASE</sequence>
<accession>A0ACD5TYY5</accession>
<keyword evidence="2" id="KW-1185">Reference proteome</keyword>
<dbReference type="EnsemblPlants" id="AVESA.00010b.r2.1DG0147500.1">
    <property type="protein sequence ID" value="AVESA.00010b.r2.1DG0147500.1.CDS"/>
    <property type="gene ID" value="AVESA.00010b.r2.1DG0147500"/>
</dbReference>
<reference evidence="1" key="1">
    <citation type="submission" date="2021-05" db="EMBL/GenBank/DDBJ databases">
        <authorList>
            <person name="Scholz U."/>
            <person name="Mascher M."/>
            <person name="Fiebig A."/>
        </authorList>
    </citation>
    <scope>NUCLEOTIDE SEQUENCE [LARGE SCALE GENOMIC DNA]</scope>
</reference>
<evidence type="ECO:0000313" key="2">
    <source>
        <dbReference type="Proteomes" id="UP001732700"/>
    </source>
</evidence>
<protein>
    <submittedName>
        <fullName evidence="1">Uncharacterized protein</fullName>
    </submittedName>
</protein>
<dbReference type="Proteomes" id="UP001732700">
    <property type="component" value="Chromosome 1D"/>
</dbReference>
<organism evidence="1 2">
    <name type="scientific">Avena sativa</name>
    <name type="common">Oat</name>
    <dbReference type="NCBI Taxonomy" id="4498"/>
    <lineage>
        <taxon>Eukaryota</taxon>
        <taxon>Viridiplantae</taxon>
        <taxon>Streptophyta</taxon>
        <taxon>Embryophyta</taxon>
        <taxon>Tracheophyta</taxon>
        <taxon>Spermatophyta</taxon>
        <taxon>Magnoliopsida</taxon>
        <taxon>Liliopsida</taxon>
        <taxon>Poales</taxon>
        <taxon>Poaceae</taxon>
        <taxon>BOP clade</taxon>
        <taxon>Pooideae</taxon>
        <taxon>Poodae</taxon>
        <taxon>Poeae</taxon>
        <taxon>Poeae Chloroplast Group 1 (Aveneae type)</taxon>
        <taxon>Aveninae</taxon>
        <taxon>Avena</taxon>
    </lineage>
</organism>
<reference evidence="1" key="2">
    <citation type="submission" date="2025-09" db="UniProtKB">
        <authorList>
            <consortium name="EnsemblPlants"/>
        </authorList>
    </citation>
    <scope>IDENTIFICATION</scope>
</reference>
<evidence type="ECO:0000313" key="1">
    <source>
        <dbReference type="EnsemblPlants" id="AVESA.00010b.r2.1DG0147500.1.CDS"/>
    </source>
</evidence>